<dbReference type="Pfam" id="PF20152">
    <property type="entry name" value="DUF6534"/>
    <property type="match status" value="1"/>
</dbReference>
<name>A0A4Q9MGU1_9APHY</name>
<feature type="domain" description="DUF6534" evidence="3">
    <location>
        <begin position="178"/>
        <end position="264"/>
    </location>
</feature>
<feature type="transmembrane region" description="Helical" evidence="2">
    <location>
        <begin position="58"/>
        <end position="75"/>
    </location>
</feature>
<feature type="transmembrane region" description="Helical" evidence="2">
    <location>
        <begin position="95"/>
        <end position="117"/>
    </location>
</feature>
<feature type="region of interest" description="Disordered" evidence="1">
    <location>
        <begin position="316"/>
        <end position="378"/>
    </location>
</feature>
<keyword evidence="2" id="KW-0812">Transmembrane</keyword>
<dbReference type="AlphaFoldDB" id="A0A4Q9MGU1"/>
<feature type="transmembrane region" description="Helical" evidence="2">
    <location>
        <begin position="129"/>
        <end position="148"/>
    </location>
</feature>
<sequence length="378" mass="42031">MSSPVSLAANVDRETQLAHSMGAVLIGSLVGLFLSGAVTMQAFLYYQLYPKDMLRIKVMVLVVWVIDALHSIMTMNANWQYLIQRFGDWDTTDEITWSIAVSVALTATITFFVHCFFIHRIYNLSHKNMYITAPLVALALVRLVTACISTSEMIRLRSYSGFVHGYDYVFTIGLSTAVSLDIFITIGLCYYLRRGRSPLSSMDRIIDTITLYTVENGMLTCITTIASLVCWVTMPTNLIFLGLHFAISKLYANSFLATLNARKSLLNKSQGSTGDHPLPVLFPSNYPARRATLGPWSQRSQTETHLQVTIEKTVQRDVDEIEGGSSPRGAVSRSGRETSTIDLDDLSKSPPAAYLGEERAPLQTDISWRTRPKGPGSF</sequence>
<keyword evidence="2" id="KW-1133">Transmembrane helix</keyword>
<dbReference type="EMBL" id="ML143443">
    <property type="protein sequence ID" value="TBU26585.1"/>
    <property type="molecule type" value="Genomic_DNA"/>
</dbReference>
<dbReference type="PANTHER" id="PTHR40465">
    <property type="entry name" value="CHROMOSOME 1, WHOLE GENOME SHOTGUN SEQUENCE"/>
    <property type="match status" value="1"/>
</dbReference>
<evidence type="ECO:0000256" key="1">
    <source>
        <dbReference type="SAM" id="MobiDB-lite"/>
    </source>
</evidence>
<gene>
    <name evidence="4" type="ORF">BD311DRAFT_808303</name>
</gene>
<reference evidence="4" key="1">
    <citation type="submission" date="2019-01" db="EMBL/GenBank/DDBJ databases">
        <title>Draft genome sequences of three monokaryotic isolates of the white-rot basidiomycete fungus Dichomitus squalens.</title>
        <authorList>
            <consortium name="DOE Joint Genome Institute"/>
            <person name="Lopez S.C."/>
            <person name="Andreopoulos B."/>
            <person name="Pangilinan J."/>
            <person name="Lipzen A."/>
            <person name="Riley R."/>
            <person name="Ahrendt S."/>
            <person name="Ng V."/>
            <person name="Barry K."/>
            <person name="Daum C."/>
            <person name="Grigoriev I.V."/>
            <person name="Hilden K.S."/>
            <person name="Makela M.R."/>
            <person name="de Vries R.P."/>
        </authorList>
    </citation>
    <scope>NUCLEOTIDE SEQUENCE [LARGE SCALE GENOMIC DNA]</scope>
    <source>
        <strain evidence="4">OM18370.1</strain>
    </source>
</reference>
<keyword evidence="2" id="KW-0472">Membrane</keyword>
<feature type="transmembrane region" description="Helical" evidence="2">
    <location>
        <begin position="213"/>
        <end position="234"/>
    </location>
</feature>
<dbReference type="InterPro" id="IPR045339">
    <property type="entry name" value="DUF6534"/>
</dbReference>
<evidence type="ECO:0000256" key="2">
    <source>
        <dbReference type="SAM" id="Phobius"/>
    </source>
</evidence>
<dbReference type="PANTHER" id="PTHR40465:SF1">
    <property type="entry name" value="DUF6534 DOMAIN-CONTAINING PROTEIN"/>
    <property type="match status" value="1"/>
</dbReference>
<proteinExistence type="predicted"/>
<dbReference type="Proteomes" id="UP000292957">
    <property type="component" value="Unassembled WGS sequence"/>
</dbReference>
<accession>A0A4Q9MGU1</accession>
<organism evidence="4">
    <name type="scientific">Dichomitus squalens</name>
    <dbReference type="NCBI Taxonomy" id="114155"/>
    <lineage>
        <taxon>Eukaryota</taxon>
        <taxon>Fungi</taxon>
        <taxon>Dikarya</taxon>
        <taxon>Basidiomycota</taxon>
        <taxon>Agaricomycotina</taxon>
        <taxon>Agaricomycetes</taxon>
        <taxon>Polyporales</taxon>
        <taxon>Polyporaceae</taxon>
        <taxon>Dichomitus</taxon>
    </lineage>
</organism>
<protein>
    <recommendedName>
        <fullName evidence="3">DUF6534 domain-containing protein</fullName>
    </recommendedName>
</protein>
<dbReference type="OrthoDB" id="3206554at2759"/>
<feature type="transmembrane region" description="Helical" evidence="2">
    <location>
        <begin position="240"/>
        <end position="259"/>
    </location>
</feature>
<feature type="transmembrane region" description="Helical" evidence="2">
    <location>
        <begin position="20"/>
        <end position="46"/>
    </location>
</feature>
<evidence type="ECO:0000313" key="4">
    <source>
        <dbReference type="EMBL" id="TBU26585.1"/>
    </source>
</evidence>
<evidence type="ECO:0000259" key="3">
    <source>
        <dbReference type="Pfam" id="PF20152"/>
    </source>
</evidence>
<feature type="transmembrane region" description="Helical" evidence="2">
    <location>
        <begin position="168"/>
        <end position="192"/>
    </location>
</feature>